<evidence type="ECO:0000313" key="1">
    <source>
        <dbReference type="EMBL" id="KAI9899358.1"/>
    </source>
</evidence>
<proteinExistence type="predicted"/>
<name>A0ACC0V0A9_9HYPO</name>
<organism evidence="1 2">
    <name type="scientific">Trichothecium roseum</name>
    <dbReference type="NCBI Taxonomy" id="47278"/>
    <lineage>
        <taxon>Eukaryota</taxon>
        <taxon>Fungi</taxon>
        <taxon>Dikarya</taxon>
        <taxon>Ascomycota</taxon>
        <taxon>Pezizomycotina</taxon>
        <taxon>Sordariomycetes</taxon>
        <taxon>Hypocreomycetidae</taxon>
        <taxon>Hypocreales</taxon>
        <taxon>Hypocreales incertae sedis</taxon>
        <taxon>Trichothecium</taxon>
    </lineage>
</organism>
<reference evidence="1" key="1">
    <citation type="submission" date="2022-10" db="EMBL/GenBank/DDBJ databases">
        <title>Complete Genome of Trichothecium roseum strain YXFP-22015, a Plant Pathogen Isolated from Citrus.</title>
        <authorList>
            <person name="Wang Y."/>
            <person name="Zhu L."/>
        </authorList>
    </citation>
    <scope>NUCLEOTIDE SEQUENCE</scope>
    <source>
        <strain evidence="1">YXFP-22015</strain>
    </source>
</reference>
<comment type="caution">
    <text evidence="1">The sequence shown here is derived from an EMBL/GenBank/DDBJ whole genome shotgun (WGS) entry which is preliminary data.</text>
</comment>
<dbReference type="EMBL" id="CM047944">
    <property type="protein sequence ID" value="KAI9899358.1"/>
    <property type="molecule type" value="Genomic_DNA"/>
</dbReference>
<evidence type="ECO:0000313" key="2">
    <source>
        <dbReference type="Proteomes" id="UP001163324"/>
    </source>
</evidence>
<gene>
    <name evidence="1" type="ORF">N3K66_005819</name>
</gene>
<dbReference type="Proteomes" id="UP001163324">
    <property type="component" value="Chromosome 5"/>
</dbReference>
<sequence length="290" mass="29907">MYSLTQAATYPLPSSNSNSNQQQQQAYVLDIARTPVSRLAAISSDQALTLLDPATLRAVGTFGTEHGNLTALGVFGGGGSSGVGEVVCTAGENGSVAIWDLRAGRKVSQFQGTSAPILSMTCSAALQTITVGTELHDHAASIAVHDVRSPGNPNPLRAFADFHSDDVTTLSHHPSEPSLLLSGSTDGLVSVHDLRVADEDEVTLQTLNLGASVHHAAFLGGSQRATSSIPVAALSHDERFAVYDVAENRSSGDAVADFGDLRASVGCRYVCDVVPKADGTGAILGAGAQE</sequence>
<accession>A0ACC0V0A9</accession>
<keyword evidence="2" id="KW-1185">Reference proteome</keyword>
<protein>
    <submittedName>
        <fullName evidence="1">Uncharacterized protein</fullName>
    </submittedName>
</protein>